<dbReference type="Gene3D" id="1.10.287.630">
    <property type="entry name" value="Helix hairpin bin"/>
    <property type="match status" value="1"/>
</dbReference>
<keyword evidence="8 14" id="KW-0630">Potassium</keyword>
<dbReference type="GO" id="GO:0005249">
    <property type="term" value="F:voltage-gated potassium channel activity"/>
    <property type="evidence" value="ECO:0007669"/>
    <property type="project" value="UniProtKB-UniRule"/>
</dbReference>
<gene>
    <name evidence="18" type="ORF">F3Y22_tig00111769pilonHSYRG00605</name>
</gene>
<evidence type="ECO:0000256" key="4">
    <source>
        <dbReference type="ARBA" id="ARBA00022538"/>
    </source>
</evidence>
<dbReference type="GO" id="GO:0034702">
    <property type="term" value="C:monoatomic ion channel complex"/>
    <property type="evidence" value="ECO:0007669"/>
    <property type="project" value="UniProtKB-KW"/>
</dbReference>
<keyword evidence="10 14" id="KW-0406">Ion transport</keyword>
<dbReference type="PANTHER" id="PTHR45743">
    <property type="entry name" value="POTASSIUM CHANNEL AKT1"/>
    <property type="match status" value="1"/>
</dbReference>
<protein>
    <recommendedName>
        <fullName evidence="14">Potassium channel</fullName>
    </recommendedName>
</protein>
<evidence type="ECO:0000256" key="3">
    <source>
        <dbReference type="ARBA" id="ARBA00022448"/>
    </source>
</evidence>
<dbReference type="PROSITE" id="PS51490">
    <property type="entry name" value="KHA"/>
    <property type="match status" value="1"/>
</dbReference>
<evidence type="ECO:0000259" key="16">
    <source>
        <dbReference type="PROSITE" id="PS50042"/>
    </source>
</evidence>
<dbReference type="FunFam" id="2.60.120.10:FF:000074">
    <property type="entry name" value="Potassium channel KAT2"/>
    <property type="match status" value="1"/>
</dbReference>
<dbReference type="Gene3D" id="2.60.120.10">
    <property type="entry name" value="Jelly Rolls"/>
    <property type="match status" value="1"/>
</dbReference>
<evidence type="ECO:0000313" key="18">
    <source>
        <dbReference type="EMBL" id="KAE8674219.1"/>
    </source>
</evidence>
<evidence type="ECO:0000256" key="14">
    <source>
        <dbReference type="RuleBase" id="RU369015"/>
    </source>
</evidence>
<dbReference type="InterPro" id="IPR014710">
    <property type="entry name" value="RmlC-like_jellyroll"/>
</dbReference>
<dbReference type="InterPro" id="IPR003938">
    <property type="entry name" value="K_chnl_volt-dep_EAG/ELK/ERG"/>
</dbReference>
<dbReference type="PROSITE" id="PS50088">
    <property type="entry name" value="ANK_REPEAT"/>
    <property type="match status" value="1"/>
</dbReference>
<dbReference type="Pfam" id="PF12796">
    <property type="entry name" value="Ank_2"/>
    <property type="match status" value="1"/>
</dbReference>
<organism evidence="18 19">
    <name type="scientific">Hibiscus syriacus</name>
    <name type="common">Rose of Sharon</name>
    <dbReference type="NCBI Taxonomy" id="106335"/>
    <lineage>
        <taxon>Eukaryota</taxon>
        <taxon>Viridiplantae</taxon>
        <taxon>Streptophyta</taxon>
        <taxon>Embryophyta</taxon>
        <taxon>Tracheophyta</taxon>
        <taxon>Spermatophyta</taxon>
        <taxon>Magnoliopsida</taxon>
        <taxon>eudicotyledons</taxon>
        <taxon>Gunneridae</taxon>
        <taxon>Pentapetalae</taxon>
        <taxon>rosids</taxon>
        <taxon>malvids</taxon>
        <taxon>Malvales</taxon>
        <taxon>Malvaceae</taxon>
        <taxon>Malvoideae</taxon>
        <taxon>Hibiscus</taxon>
    </lineage>
</organism>
<comment type="caution">
    <text evidence="14">Lacks conserved residue(s) required for the propagation of feature annotation.</text>
</comment>
<evidence type="ECO:0000256" key="8">
    <source>
        <dbReference type="ARBA" id="ARBA00022958"/>
    </source>
</evidence>
<comment type="caution">
    <text evidence="18">The sequence shown here is derived from an EMBL/GenBank/DDBJ whole genome shotgun (WGS) entry which is preliminary data.</text>
</comment>
<evidence type="ECO:0000256" key="11">
    <source>
        <dbReference type="ARBA" id="ARBA00023136"/>
    </source>
</evidence>
<dbReference type="Pfam" id="PF11834">
    <property type="entry name" value="KHA"/>
    <property type="match status" value="1"/>
</dbReference>
<dbReference type="SUPFAM" id="SSF48403">
    <property type="entry name" value="Ankyrin repeat"/>
    <property type="match status" value="1"/>
</dbReference>
<feature type="region of interest" description="Disordered" evidence="15">
    <location>
        <begin position="543"/>
        <end position="563"/>
    </location>
</feature>
<dbReference type="CDD" id="cd00038">
    <property type="entry name" value="CAP_ED"/>
    <property type="match status" value="1"/>
</dbReference>
<proteinExistence type="inferred from homology"/>
<feature type="domain" description="KHA" evidence="17">
    <location>
        <begin position="668"/>
        <end position="747"/>
    </location>
</feature>
<dbReference type="PANTHER" id="PTHR45743:SF6">
    <property type="entry name" value="POTASSIUM CHANNEL KAT2"/>
    <property type="match status" value="1"/>
</dbReference>
<dbReference type="InterPro" id="IPR000595">
    <property type="entry name" value="cNMP-bd_dom"/>
</dbReference>
<dbReference type="Pfam" id="PF00027">
    <property type="entry name" value="cNMP_binding"/>
    <property type="match status" value="1"/>
</dbReference>
<dbReference type="SMART" id="SM00100">
    <property type="entry name" value="cNMP"/>
    <property type="match status" value="1"/>
</dbReference>
<keyword evidence="4 14" id="KW-0633">Potassium transport</keyword>
<comment type="subcellular location">
    <subcellularLocation>
        <location evidence="1 14">Membrane</location>
        <topology evidence="1 14">Multi-pass membrane protein</topology>
    </subcellularLocation>
</comment>
<dbReference type="InterPro" id="IPR018490">
    <property type="entry name" value="cNMP-bd_dom_sf"/>
</dbReference>
<feature type="transmembrane region" description="Helical" evidence="14">
    <location>
        <begin position="197"/>
        <end position="216"/>
    </location>
</feature>
<dbReference type="Proteomes" id="UP000436088">
    <property type="component" value="Unassembled WGS sequence"/>
</dbReference>
<dbReference type="SUPFAM" id="SSF81324">
    <property type="entry name" value="Voltage-gated potassium channels"/>
    <property type="match status" value="1"/>
</dbReference>
<keyword evidence="6 14" id="KW-0631">Potassium channel</keyword>
<evidence type="ECO:0000256" key="10">
    <source>
        <dbReference type="ARBA" id="ARBA00023065"/>
    </source>
</evidence>
<keyword evidence="5 14" id="KW-0812">Transmembrane</keyword>
<keyword evidence="3 14" id="KW-0813">Transport</keyword>
<dbReference type="InterPro" id="IPR036770">
    <property type="entry name" value="Ankyrin_rpt-contain_sf"/>
</dbReference>
<feature type="transmembrane region" description="Helical" evidence="14">
    <location>
        <begin position="274"/>
        <end position="296"/>
    </location>
</feature>
<feature type="transmembrane region" description="Helical" evidence="14">
    <location>
        <begin position="60"/>
        <end position="80"/>
    </location>
</feature>
<feature type="repeat" description="ANK" evidence="13">
    <location>
        <begin position="560"/>
        <end position="592"/>
    </location>
</feature>
<evidence type="ECO:0000256" key="13">
    <source>
        <dbReference type="PROSITE-ProRule" id="PRU00023"/>
    </source>
</evidence>
<evidence type="ECO:0000256" key="6">
    <source>
        <dbReference type="ARBA" id="ARBA00022826"/>
    </source>
</evidence>
<evidence type="ECO:0000259" key="17">
    <source>
        <dbReference type="PROSITE" id="PS51490"/>
    </source>
</evidence>
<feature type="compositionally biased region" description="Polar residues" evidence="15">
    <location>
        <begin position="543"/>
        <end position="554"/>
    </location>
</feature>
<dbReference type="Gene3D" id="1.10.287.70">
    <property type="match status" value="1"/>
</dbReference>
<accession>A0A6A2YE02</accession>
<keyword evidence="11 14" id="KW-0472">Membrane</keyword>
<evidence type="ECO:0000256" key="5">
    <source>
        <dbReference type="ARBA" id="ARBA00022692"/>
    </source>
</evidence>
<dbReference type="InterPro" id="IPR002110">
    <property type="entry name" value="Ankyrin_rpt"/>
</dbReference>
<feature type="domain" description="Cyclic nucleotide-binding" evidence="16">
    <location>
        <begin position="373"/>
        <end position="492"/>
    </location>
</feature>
<dbReference type="PRINTS" id="PR01463">
    <property type="entry name" value="EAGCHANLFMLY"/>
</dbReference>
<dbReference type="Pfam" id="PF00520">
    <property type="entry name" value="Ion_trans"/>
    <property type="match status" value="1"/>
</dbReference>
<dbReference type="Gene3D" id="1.25.40.20">
    <property type="entry name" value="Ankyrin repeat-containing domain"/>
    <property type="match status" value="1"/>
</dbReference>
<dbReference type="PROSITE" id="PS50042">
    <property type="entry name" value="CNMP_BINDING_3"/>
    <property type="match status" value="1"/>
</dbReference>
<name>A0A6A2YE02_HIBSY</name>
<evidence type="ECO:0000256" key="7">
    <source>
        <dbReference type="ARBA" id="ARBA00022882"/>
    </source>
</evidence>
<dbReference type="FunFam" id="1.10.287.70:FF:000123">
    <property type="entry name" value="Potassium channel KAT3"/>
    <property type="match status" value="1"/>
</dbReference>
<dbReference type="InterPro" id="IPR021789">
    <property type="entry name" value="KHA_dom"/>
</dbReference>
<feature type="transmembrane region" description="Helical" evidence="14">
    <location>
        <begin position="87"/>
        <end position="110"/>
    </location>
</feature>
<comment type="domain">
    <text evidence="14">The segment S4 is probably the voltage-sensor and is characterized by a series of positively charged amino acids. The pore-forming region H5 is enclosed by the transmembrane segments S5 and S6 in the Shaker-type (1P/6TM) and contains the GYGD signature motif which seems to be involved in potassium selectivity.</text>
</comment>
<keyword evidence="7 14" id="KW-0851">Voltage-gated channel</keyword>
<evidence type="ECO:0000256" key="12">
    <source>
        <dbReference type="ARBA" id="ARBA00023303"/>
    </source>
</evidence>
<keyword evidence="9 14" id="KW-1133">Transmembrane helix</keyword>
<dbReference type="InterPro" id="IPR005821">
    <property type="entry name" value="Ion_trans_dom"/>
</dbReference>
<dbReference type="EMBL" id="VEPZ02001421">
    <property type="protein sequence ID" value="KAE8674219.1"/>
    <property type="molecule type" value="Genomic_DNA"/>
</dbReference>
<dbReference type="AlphaFoldDB" id="A0A6A2YE02"/>
<dbReference type="SUPFAM" id="SSF51206">
    <property type="entry name" value="cAMP-binding domain-like"/>
    <property type="match status" value="1"/>
</dbReference>
<reference evidence="18" key="1">
    <citation type="submission" date="2019-09" db="EMBL/GenBank/DDBJ databases">
        <title>Draft genome information of white flower Hibiscus syriacus.</title>
        <authorList>
            <person name="Kim Y.-M."/>
        </authorList>
    </citation>
    <scope>NUCLEOTIDE SEQUENCE [LARGE SCALE GENOMIC DNA]</scope>
    <source>
        <strain evidence="18">YM2019G1</strain>
    </source>
</reference>
<dbReference type="OrthoDB" id="426293at2759"/>
<keyword evidence="12 14" id="KW-0407">Ion channel</keyword>
<keyword evidence="19" id="KW-1185">Reference proteome</keyword>
<evidence type="ECO:0000256" key="1">
    <source>
        <dbReference type="ARBA" id="ARBA00004141"/>
    </source>
</evidence>
<comment type="similarity">
    <text evidence="2 14">Belongs to the potassium channel family. Plant (TC 1.A.1.4) subfamily.</text>
</comment>
<comment type="subunit">
    <text evidence="14">The potassium channel is composed of a homo- or heterotetrameric complex of pore-forming subunits.</text>
</comment>
<comment type="domain">
    <text evidence="14">The KHA domain (rich in hydrophobic and acidic residues) present in the C-terminal part is likely to be important for tetramerization.</text>
</comment>
<dbReference type="InterPro" id="IPR045319">
    <property type="entry name" value="KAT/AKT"/>
</dbReference>
<evidence type="ECO:0000256" key="15">
    <source>
        <dbReference type="SAM" id="MobiDB-lite"/>
    </source>
</evidence>
<comment type="function">
    <text evidence="14">Potassium channel.</text>
</comment>
<keyword evidence="13" id="KW-0040">ANK repeat</keyword>
<sequence length="747" mass="85741">MSFTCTKNFFQRFCNDEFQIDDDIRGSFFLPSLGARINQTRKLRRYIVSPFNPYYRAWETWLVVLVIYSAWICPFEFAFLTYKKDALFIFDNIVNGFFAVDIVLTFFVAYLDSQSYILVDDPKKIAIRYISTWFAFDVCSTAPFQSLSLMFTDHGSEIWLRLLNMLRLWRLRRVSSLFARLEKDIHFNYFWTRCTKLISVTLFAVHCAGCFNYLIAERYPDPSRTWIGAVYPNFKEQSLWDRYITSIYWSITTLTTTGYGDLHAENPREMLFDIFYMLFNLGLTAYLIGNMTNLVVHWTSRTRNFRDTIRAASEFATRNQLPRHIQDQMLSHICLRFKTEGLKQQDTLNSLPKAIRSSIAQHLFFHIVQKVYLFEGVSHDFLFQLVTEMDAEYFPPKEDVILQYEAPNDLYILVSGAVNLISHADGQDQVIGKLAAGDMFGEIGVLCYRPHPYTVRTTELCQTLRLNGTSLMNSIQVNMEDGRAIMHNLYVKLNSLESSSFDQLSIGPVRGSCSDTGFEDQPQRYASKKEAIDIGFLGSNALEKTQTNKSSDNGISEAEDDQTDLHEAVRKGHIEMVKILLEGGASVNKPDARGRTPKVLAEQQGNKSIYDLLLSYESKRKKDGHMIEIIGPETEYDPKDSQSKHRTGTRNFFNSHNYGEVITPAKKIVTIHMQFQNSSTSSRQLGKLILLPDSIQELLRVAGEKFGCYTFKKVVNAENAEIDDIDVIRDGDHLLLLQDEGKNVGSI</sequence>
<dbReference type="SMART" id="SM00248">
    <property type="entry name" value="ANK"/>
    <property type="match status" value="2"/>
</dbReference>
<evidence type="ECO:0000313" key="19">
    <source>
        <dbReference type="Proteomes" id="UP000436088"/>
    </source>
</evidence>
<evidence type="ECO:0000256" key="2">
    <source>
        <dbReference type="ARBA" id="ARBA00007929"/>
    </source>
</evidence>
<evidence type="ECO:0000256" key="9">
    <source>
        <dbReference type="ARBA" id="ARBA00022989"/>
    </source>
</evidence>
<dbReference type="PROSITE" id="PS50297">
    <property type="entry name" value="ANK_REP_REGION"/>
    <property type="match status" value="1"/>
</dbReference>